<name>A0AAE0YRN8_9GAST</name>
<proteinExistence type="inferred from homology"/>
<dbReference type="InterPro" id="IPR039717">
    <property type="entry name" value="Hgh1"/>
</dbReference>
<dbReference type="Pfam" id="PF04063">
    <property type="entry name" value="DUF383"/>
    <property type="match status" value="1"/>
</dbReference>
<dbReference type="SUPFAM" id="SSF48371">
    <property type="entry name" value="ARM repeat"/>
    <property type="match status" value="1"/>
</dbReference>
<dbReference type="Pfam" id="PF04064">
    <property type="entry name" value="DUF384"/>
    <property type="match status" value="1"/>
</dbReference>
<dbReference type="InterPro" id="IPR011989">
    <property type="entry name" value="ARM-like"/>
</dbReference>
<accession>A0AAE0YRN8</accession>
<evidence type="ECO:0000259" key="5">
    <source>
        <dbReference type="Pfam" id="PF04064"/>
    </source>
</evidence>
<dbReference type="InterPro" id="IPR016024">
    <property type="entry name" value="ARM-type_fold"/>
</dbReference>
<comment type="similarity">
    <text evidence="1">Belongs to the HGH1 family.</text>
</comment>
<dbReference type="PANTHER" id="PTHR13387">
    <property type="entry name" value="PROTEIN HGH1 HOMOLOG"/>
    <property type="match status" value="1"/>
</dbReference>
<evidence type="ECO:0000256" key="1">
    <source>
        <dbReference type="ARBA" id="ARBA00006712"/>
    </source>
</evidence>
<dbReference type="EMBL" id="JAWDGP010005662">
    <property type="protein sequence ID" value="KAK3754534.1"/>
    <property type="molecule type" value="Genomic_DNA"/>
</dbReference>
<sequence length="393" mass="44684">MALDQATKLQVEKEMLPFLEKGAREDLKLIALRYILETTGSKEGRDFIGEGGKFLSAIYDLTLDTHDKVAKDAYFCLINLSTEDTIAWKLMNVPEKLILNILHRMLKPDCQHADEATSIVANVTRLPGCAKMLAQQILALDSKVTMESIINALCHVKFNKNAKLHYIGPILANLTQVSDIRKVIMDRQRCIIQKLLPFTEFKDSLIRRGGIVGALKNCCFEYDYHSWLLSDEVDILSRLLLPLAGNEEFDEDDMEKLPVDLQYLPPEKEREQDPDLRLALIEAITQLCATRQGRLFVKEKNAYVILRELHKWEKDPHAKLACQKLCEMLISDEPQEGMQDLHKVEVPEDLIAKFDKMDAEMLSDFKEEAEENVQSKSETTESIPPATPAGEQA</sequence>
<feature type="domain" description="Protein HGH1 C-terminal" evidence="5">
    <location>
        <begin position="283"/>
        <end position="337"/>
    </location>
</feature>
<dbReference type="PANTHER" id="PTHR13387:SF9">
    <property type="entry name" value="PROTEIN HGH1 HOMOLOG"/>
    <property type="match status" value="1"/>
</dbReference>
<evidence type="ECO:0000313" key="7">
    <source>
        <dbReference type="Proteomes" id="UP001283361"/>
    </source>
</evidence>
<dbReference type="InterPro" id="IPR007206">
    <property type="entry name" value="Protein_HGH1_C"/>
</dbReference>
<evidence type="ECO:0000259" key="4">
    <source>
        <dbReference type="Pfam" id="PF04063"/>
    </source>
</evidence>
<protein>
    <recommendedName>
        <fullName evidence="2">Protein HGH1 homolog</fullName>
    </recommendedName>
</protein>
<evidence type="ECO:0000313" key="6">
    <source>
        <dbReference type="EMBL" id="KAK3754534.1"/>
    </source>
</evidence>
<gene>
    <name evidence="6" type="ORF">RRG08_016724</name>
</gene>
<dbReference type="Proteomes" id="UP001283361">
    <property type="component" value="Unassembled WGS sequence"/>
</dbReference>
<feature type="domain" description="Protein HGH1 N-terminal" evidence="4">
    <location>
        <begin position="105"/>
        <end position="277"/>
    </location>
</feature>
<dbReference type="InterPro" id="IPR007205">
    <property type="entry name" value="Protein_HGH1_N"/>
</dbReference>
<dbReference type="AlphaFoldDB" id="A0AAE0YRN8"/>
<dbReference type="Gene3D" id="1.25.10.10">
    <property type="entry name" value="Leucine-rich Repeat Variant"/>
    <property type="match status" value="1"/>
</dbReference>
<feature type="compositionally biased region" description="Polar residues" evidence="3">
    <location>
        <begin position="372"/>
        <end position="382"/>
    </location>
</feature>
<evidence type="ECO:0000256" key="3">
    <source>
        <dbReference type="SAM" id="MobiDB-lite"/>
    </source>
</evidence>
<organism evidence="6 7">
    <name type="scientific">Elysia crispata</name>
    <name type="common">lettuce slug</name>
    <dbReference type="NCBI Taxonomy" id="231223"/>
    <lineage>
        <taxon>Eukaryota</taxon>
        <taxon>Metazoa</taxon>
        <taxon>Spiralia</taxon>
        <taxon>Lophotrochozoa</taxon>
        <taxon>Mollusca</taxon>
        <taxon>Gastropoda</taxon>
        <taxon>Heterobranchia</taxon>
        <taxon>Euthyneura</taxon>
        <taxon>Panpulmonata</taxon>
        <taxon>Sacoglossa</taxon>
        <taxon>Placobranchoidea</taxon>
        <taxon>Plakobranchidae</taxon>
        <taxon>Elysia</taxon>
    </lineage>
</organism>
<feature type="region of interest" description="Disordered" evidence="3">
    <location>
        <begin position="364"/>
        <end position="393"/>
    </location>
</feature>
<evidence type="ECO:0000256" key="2">
    <source>
        <dbReference type="ARBA" id="ARBA00014076"/>
    </source>
</evidence>
<keyword evidence="7" id="KW-1185">Reference proteome</keyword>
<reference evidence="6" key="1">
    <citation type="journal article" date="2023" name="G3 (Bethesda)">
        <title>A reference genome for the long-term kleptoplast-retaining sea slug Elysia crispata morphotype clarki.</title>
        <authorList>
            <person name="Eastman K.E."/>
            <person name="Pendleton A.L."/>
            <person name="Shaikh M.A."/>
            <person name="Suttiyut T."/>
            <person name="Ogas R."/>
            <person name="Tomko P."/>
            <person name="Gavelis G."/>
            <person name="Widhalm J.R."/>
            <person name="Wisecaver J.H."/>
        </authorList>
    </citation>
    <scope>NUCLEOTIDE SEQUENCE</scope>
    <source>
        <strain evidence="6">ECLA1</strain>
    </source>
</reference>
<comment type="caution">
    <text evidence="6">The sequence shown here is derived from an EMBL/GenBank/DDBJ whole genome shotgun (WGS) entry which is preliminary data.</text>
</comment>